<dbReference type="GO" id="GO:0009653">
    <property type="term" value="P:anatomical structure morphogenesis"/>
    <property type="evidence" value="ECO:0007669"/>
    <property type="project" value="TreeGrafter"/>
</dbReference>
<dbReference type="PANTHER" id="PTHR13703:SF65">
    <property type="entry name" value="DWARFIN SMA-3"/>
    <property type="match status" value="1"/>
</dbReference>
<name>A0A183G465_HELPZ</name>
<dbReference type="PROSITE" id="PS51075">
    <property type="entry name" value="MH1"/>
    <property type="match status" value="1"/>
</dbReference>
<evidence type="ECO:0000256" key="6">
    <source>
        <dbReference type="ARBA" id="ARBA00023163"/>
    </source>
</evidence>
<dbReference type="OrthoDB" id="5794312at2759"/>
<accession>A0A3P8E9K7</accession>
<dbReference type="InterPro" id="IPR008984">
    <property type="entry name" value="SMAD_FHA_dom_sf"/>
</dbReference>
<dbReference type="GO" id="GO:0030154">
    <property type="term" value="P:cell differentiation"/>
    <property type="evidence" value="ECO:0007669"/>
    <property type="project" value="TreeGrafter"/>
</dbReference>
<dbReference type="SUPFAM" id="SSF56366">
    <property type="entry name" value="SMAD MH1 domain"/>
    <property type="match status" value="1"/>
</dbReference>
<dbReference type="GO" id="GO:0071144">
    <property type="term" value="C:heteromeric SMAD protein complex"/>
    <property type="evidence" value="ECO:0007669"/>
    <property type="project" value="TreeGrafter"/>
</dbReference>
<dbReference type="InterPro" id="IPR003619">
    <property type="entry name" value="MAD_homology1_Dwarfin-type"/>
</dbReference>
<dbReference type="AlphaFoldDB" id="A0A183G465"/>
<dbReference type="Proteomes" id="UP000050761">
    <property type="component" value="Unassembled WGS sequence"/>
</dbReference>
<organism evidence="11 12">
    <name type="scientific">Heligmosomoides polygyrus</name>
    <name type="common">Parasitic roundworm</name>
    <dbReference type="NCBI Taxonomy" id="6339"/>
    <lineage>
        <taxon>Eukaryota</taxon>
        <taxon>Metazoa</taxon>
        <taxon>Ecdysozoa</taxon>
        <taxon>Nematoda</taxon>
        <taxon>Chromadorea</taxon>
        <taxon>Rhabditida</taxon>
        <taxon>Rhabditina</taxon>
        <taxon>Rhabditomorpha</taxon>
        <taxon>Strongyloidea</taxon>
        <taxon>Heligmosomidae</taxon>
        <taxon>Heligmosomoides</taxon>
    </lineage>
</organism>
<dbReference type="GO" id="GO:0030509">
    <property type="term" value="P:BMP signaling pathway"/>
    <property type="evidence" value="ECO:0007669"/>
    <property type="project" value="TreeGrafter"/>
</dbReference>
<dbReference type="PANTHER" id="PTHR13703">
    <property type="entry name" value="SMAD"/>
    <property type="match status" value="1"/>
</dbReference>
<evidence type="ECO:0000256" key="1">
    <source>
        <dbReference type="ARBA" id="ARBA00004123"/>
    </source>
</evidence>
<keyword evidence="6" id="KW-0804">Transcription</keyword>
<dbReference type="GO" id="GO:0009791">
    <property type="term" value="P:post-embryonic development"/>
    <property type="evidence" value="ECO:0007669"/>
    <property type="project" value="UniProtKB-ARBA"/>
</dbReference>
<dbReference type="WBParaSite" id="HPBE_0001627301-mRNA-1">
    <property type="protein sequence ID" value="HPBE_0001627301-mRNA-1"/>
    <property type="gene ID" value="HPBE_0001627301"/>
</dbReference>
<dbReference type="SMART" id="SM00523">
    <property type="entry name" value="DWA"/>
    <property type="match status" value="1"/>
</dbReference>
<dbReference type="Pfam" id="PF03165">
    <property type="entry name" value="MH1"/>
    <property type="match status" value="1"/>
</dbReference>
<feature type="domain" description="MH1" evidence="8">
    <location>
        <begin position="8"/>
        <end position="137"/>
    </location>
</feature>
<dbReference type="GO" id="GO:0050793">
    <property type="term" value="P:regulation of developmental process"/>
    <property type="evidence" value="ECO:0007669"/>
    <property type="project" value="UniProtKB-ARBA"/>
</dbReference>
<evidence type="ECO:0000256" key="5">
    <source>
        <dbReference type="ARBA" id="ARBA00023015"/>
    </source>
</evidence>
<dbReference type="InterPro" id="IPR013019">
    <property type="entry name" value="MAD_homology_MH1"/>
</dbReference>
<feature type="domain" description="MH2" evidence="9">
    <location>
        <begin position="210"/>
        <end position="324"/>
    </location>
</feature>
<reference evidence="12" key="2">
    <citation type="submission" date="2019-09" db="UniProtKB">
        <authorList>
            <consortium name="WormBaseParasite"/>
        </authorList>
    </citation>
    <scope>IDENTIFICATION</scope>
</reference>
<evidence type="ECO:0000256" key="2">
    <source>
        <dbReference type="ARBA" id="ARBA00005545"/>
    </source>
</evidence>
<dbReference type="PROSITE" id="PS51076">
    <property type="entry name" value="MH2"/>
    <property type="match status" value="1"/>
</dbReference>
<dbReference type="SUPFAM" id="SSF49879">
    <property type="entry name" value="SMAD/FHA domain"/>
    <property type="match status" value="1"/>
</dbReference>
<keyword evidence="4" id="KW-0862">Zinc</keyword>
<dbReference type="Gene3D" id="2.60.200.10">
    <property type="match status" value="1"/>
</dbReference>
<evidence type="ECO:0000313" key="11">
    <source>
        <dbReference type="Proteomes" id="UP000050761"/>
    </source>
</evidence>
<evidence type="ECO:0000313" key="10">
    <source>
        <dbReference type="EMBL" id="VDP05423.1"/>
    </source>
</evidence>
<evidence type="ECO:0000256" key="3">
    <source>
        <dbReference type="ARBA" id="ARBA00022723"/>
    </source>
</evidence>
<dbReference type="GO" id="GO:0000981">
    <property type="term" value="F:DNA-binding transcription factor activity, RNA polymerase II-specific"/>
    <property type="evidence" value="ECO:0007669"/>
    <property type="project" value="TreeGrafter"/>
</dbReference>
<keyword evidence="5" id="KW-0805">Transcription regulation</keyword>
<dbReference type="EMBL" id="UZAH01029319">
    <property type="protein sequence ID" value="VDP05423.1"/>
    <property type="molecule type" value="Genomic_DNA"/>
</dbReference>
<evidence type="ECO:0000313" key="12">
    <source>
        <dbReference type="WBParaSite" id="HPBE_0001627301-mRNA-1"/>
    </source>
</evidence>
<proteinExistence type="inferred from homology"/>
<comment type="subcellular location">
    <subcellularLocation>
        <location evidence="1">Nucleus</location>
    </subcellularLocation>
</comment>
<protein>
    <submittedName>
        <fullName evidence="12">MH1 domain-containing protein</fullName>
    </submittedName>
</protein>
<evidence type="ECO:0000259" key="9">
    <source>
        <dbReference type="PROSITE" id="PS51076"/>
    </source>
</evidence>
<sequence>MNGLFNGTSVKKLLGWRIGEEEEKFAEKAVETLVKKLKKKNGGVGTLDDLEYALAHPGSHSKCVALPKSQDGRLQVSHRKGLPHVIYCRVWRWPDLQSHQELRPIPECLYPHDHNNKTPYICINPYHYQRLDQNRYSLSLALPQKLLVSNAGSSPSCSGRMEMTTPPNIPSSSSSPEYDMAFSPSSMLSEEDGARMEQVTPYATPPTQYWATISYYELNSRVGEYFKRQRFRTDCPCERTARLCFEKFASRNFEERKTGSRAQMPLGDEVLRRAVEANPETNTCTSAEELGVRQSTVAKHLPTIGKVKKMSKWVPHELTDEKYR</sequence>
<dbReference type="GO" id="GO:0046872">
    <property type="term" value="F:metal ion binding"/>
    <property type="evidence" value="ECO:0007669"/>
    <property type="project" value="UniProtKB-KW"/>
</dbReference>
<keyword evidence="3" id="KW-0479">Metal-binding</keyword>
<dbReference type="GO" id="GO:0070411">
    <property type="term" value="F:I-SMAD binding"/>
    <property type="evidence" value="ECO:0007669"/>
    <property type="project" value="TreeGrafter"/>
</dbReference>
<evidence type="ECO:0000259" key="8">
    <source>
        <dbReference type="PROSITE" id="PS51075"/>
    </source>
</evidence>
<dbReference type="GO" id="GO:0051239">
    <property type="term" value="P:regulation of multicellular organismal process"/>
    <property type="evidence" value="ECO:0007669"/>
    <property type="project" value="UniProtKB-ARBA"/>
</dbReference>
<keyword evidence="11" id="KW-1185">Reference proteome</keyword>
<dbReference type="InterPro" id="IPR036578">
    <property type="entry name" value="SMAD_MH1_sf"/>
</dbReference>
<reference evidence="10 11" key="1">
    <citation type="submission" date="2018-11" db="EMBL/GenBank/DDBJ databases">
        <authorList>
            <consortium name="Pathogen Informatics"/>
        </authorList>
    </citation>
    <scope>NUCLEOTIDE SEQUENCE [LARGE SCALE GENOMIC DNA]</scope>
</reference>
<evidence type="ECO:0000256" key="7">
    <source>
        <dbReference type="ARBA" id="ARBA00023242"/>
    </source>
</evidence>
<dbReference type="InterPro" id="IPR013790">
    <property type="entry name" value="Dwarfin"/>
</dbReference>
<accession>A0A183G465</accession>
<dbReference type="GO" id="GO:0000978">
    <property type="term" value="F:RNA polymerase II cis-regulatory region sequence-specific DNA binding"/>
    <property type="evidence" value="ECO:0007669"/>
    <property type="project" value="TreeGrafter"/>
</dbReference>
<dbReference type="Gene3D" id="3.90.520.10">
    <property type="entry name" value="SMAD MH1 domain"/>
    <property type="match status" value="1"/>
</dbReference>
<gene>
    <name evidence="10" type="ORF">HPBE_LOCUS16272</name>
</gene>
<dbReference type="GO" id="GO:0060395">
    <property type="term" value="P:SMAD protein signal transduction"/>
    <property type="evidence" value="ECO:0007669"/>
    <property type="project" value="TreeGrafter"/>
</dbReference>
<comment type="similarity">
    <text evidence="2">Belongs to the dwarfin/SMAD family.</text>
</comment>
<keyword evidence="7" id="KW-0539">Nucleus</keyword>
<dbReference type="InterPro" id="IPR001132">
    <property type="entry name" value="SMAD_dom_Dwarfin-type"/>
</dbReference>
<dbReference type="InterPro" id="IPR017855">
    <property type="entry name" value="SMAD-like_dom_sf"/>
</dbReference>
<evidence type="ECO:0000256" key="4">
    <source>
        <dbReference type="ARBA" id="ARBA00022833"/>
    </source>
</evidence>